<evidence type="ECO:0000313" key="2">
    <source>
        <dbReference type="WBParaSite" id="TREG1_91780.1"/>
    </source>
</evidence>
<dbReference type="AlphaFoldDB" id="A0AA85KK23"/>
<protein>
    <submittedName>
        <fullName evidence="2">Uncharacterized protein</fullName>
    </submittedName>
</protein>
<keyword evidence="1" id="KW-1185">Reference proteome</keyword>
<reference evidence="2" key="2">
    <citation type="submission" date="2023-11" db="UniProtKB">
        <authorList>
            <consortium name="WormBaseParasite"/>
        </authorList>
    </citation>
    <scope>IDENTIFICATION</scope>
</reference>
<dbReference type="WBParaSite" id="TREG1_91780.1">
    <property type="protein sequence ID" value="TREG1_91780.1"/>
    <property type="gene ID" value="TREG1_91780"/>
</dbReference>
<accession>A0AA85KK23</accession>
<proteinExistence type="predicted"/>
<evidence type="ECO:0000313" key="1">
    <source>
        <dbReference type="Proteomes" id="UP000050795"/>
    </source>
</evidence>
<name>A0AA85KK23_TRIRE</name>
<organism evidence="1 2">
    <name type="scientific">Trichobilharzia regenti</name>
    <name type="common">Nasal bird schistosome</name>
    <dbReference type="NCBI Taxonomy" id="157069"/>
    <lineage>
        <taxon>Eukaryota</taxon>
        <taxon>Metazoa</taxon>
        <taxon>Spiralia</taxon>
        <taxon>Lophotrochozoa</taxon>
        <taxon>Platyhelminthes</taxon>
        <taxon>Trematoda</taxon>
        <taxon>Digenea</taxon>
        <taxon>Strigeidida</taxon>
        <taxon>Schistosomatoidea</taxon>
        <taxon>Schistosomatidae</taxon>
        <taxon>Trichobilharzia</taxon>
    </lineage>
</organism>
<sequence>MNSGGRQKRKRWKRHRQLVISDNYLDLSGNAGGKWQTISETISEKNGTIISFQDRRLGRWKEHFEEYFKWPSATLNLLKIQHVSEWDIDTGLPSPNEVT</sequence>
<reference evidence="1" key="1">
    <citation type="submission" date="2022-06" db="EMBL/GenBank/DDBJ databases">
        <authorList>
            <person name="Berger JAMES D."/>
            <person name="Berger JAMES D."/>
        </authorList>
    </citation>
    <scope>NUCLEOTIDE SEQUENCE [LARGE SCALE GENOMIC DNA]</scope>
</reference>
<dbReference type="Proteomes" id="UP000050795">
    <property type="component" value="Unassembled WGS sequence"/>
</dbReference>